<dbReference type="Pfam" id="PF13567">
    <property type="entry name" value="DUF4131"/>
    <property type="match status" value="1"/>
</dbReference>
<dbReference type="InterPro" id="IPR004797">
    <property type="entry name" value="Competence_ComEC/Rec2"/>
</dbReference>
<dbReference type="AlphaFoldDB" id="A0A2S3R3T7"/>
<dbReference type="Pfam" id="PF00753">
    <property type="entry name" value="Lactamase_B"/>
    <property type="match status" value="1"/>
</dbReference>
<dbReference type="SUPFAM" id="SSF56281">
    <property type="entry name" value="Metallo-hydrolase/oxidoreductase"/>
    <property type="match status" value="1"/>
</dbReference>
<feature type="transmembrane region" description="Helical" evidence="6">
    <location>
        <begin position="285"/>
        <end position="302"/>
    </location>
</feature>
<feature type="transmembrane region" description="Helical" evidence="6">
    <location>
        <begin position="445"/>
        <end position="467"/>
    </location>
</feature>
<keyword evidence="3 6" id="KW-0812">Transmembrane</keyword>
<dbReference type="InterPro" id="IPR035681">
    <property type="entry name" value="ComA-like_MBL"/>
</dbReference>
<dbReference type="NCBIfam" id="TIGR00360">
    <property type="entry name" value="ComEC_N-term"/>
    <property type="match status" value="1"/>
</dbReference>
<dbReference type="InterPro" id="IPR052159">
    <property type="entry name" value="Competence_DNA_uptake"/>
</dbReference>
<evidence type="ECO:0000256" key="3">
    <source>
        <dbReference type="ARBA" id="ARBA00022692"/>
    </source>
</evidence>
<comment type="caution">
    <text evidence="8">The sequence shown here is derived from an EMBL/GenBank/DDBJ whole genome shotgun (WGS) entry which is preliminary data.</text>
</comment>
<dbReference type="Proteomes" id="UP000237466">
    <property type="component" value="Unassembled WGS sequence"/>
</dbReference>
<dbReference type="SMART" id="SM00849">
    <property type="entry name" value="Lactamase_B"/>
    <property type="match status" value="1"/>
</dbReference>
<dbReference type="PANTHER" id="PTHR30619:SF1">
    <property type="entry name" value="RECOMBINATION PROTEIN 2"/>
    <property type="match status" value="1"/>
</dbReference>
<feature type="transmembrane region" description="Helical" evidence="6">
    <location>
        <begin position="369"/>
        <end position="390"/>
    </location>
</feature>
<feature type="transmembrane region" description="Helical" evidence="6">
    <location>
        <begin position="396"/>
        <end position="416"/>
    </location>
</feature>
<evidence type="ECO:0000256" key="2">
    <source>
        <dbReference type="ARBA" id="ARBA00022475"/>
    </source>
</evidence>
<comment type="subcellular location">
    <subcellularLocation>
        <location evidence="1">Cell membrane</location>
        <topology evidence="1">Multi-pass membrane protein</topology>
    </subcellularLocation>
</comment>
<evidence type="ECO:0000256" key="4">
    <source>
        <dbReference type="ARBA" id="ARBA00022989"/>
    </source>
</evidence>
<gene>
    <name evidence="8" type="ORF">CRN52_09320</name>
</gene>
<evidence type="ECO:0000256" key="1">
    <source>
        <dbReference type="ARBA" id="ARBA00004651"/>
    </source>
</evidence>
<dbReference type="GO" id="GO:0005886">
    <property type="term" value="C:plasma membrane"/>
    <property type="evidence" value="ECO:0007669"/>
    <property type="project" value="UniProtKB-SubCell"/>
</dbReference>
<evidence type="ECO:0000313" key="9">
    <source>
        <dbReference type="Proteomes" id="UP000237466"/>
    </source>
</evidence>
<feature type="transmembrane region" description="Helical" evidence="6">
    <location>
        <begin position="261"/>
        <end position="279"/>
    </location>
</feature>
<keyword evidence="4 6" id="KW-1133">Transmembrane helix</keyword>
<dbReference type="CDD" id="cd07731">
    <property type="entry name" value="ComA-like_MBL-fold"/>
    <property type="match status" value="1"/>
</dbReference>
<dbReference type="InterPro" id="IPR001279">
    <property type="entry name" value="Metallo-B-lactamas"/>
</dbReference>
<feature type="transmembrane region" description="Helical" evidence="6">
    <location>
        <begin position="229"/>
        <end position="249"/>
    </location>
</feature>
<dbReference type="EMBL" id="PDGH01000077">
    <property type="protein sequence ID" value="POB48362.1"/>
    <property type="molecule type" value="Genomic_DNA"/>
</dbReference>
<feature type="transmembrane region" description="Helical" evidence="6">
    <location>
        <begin position="20"/>
        <end position="43"/>
    </location>
</feature>
<dbReference type="InterPro" id="IPR025405">
    <property type="entry name" value="DUF4131"/>
</dbReference>
<evidence type="ECO:0000313" key="8">
    <source>
        <dbReference type="EMBL" id="POB48362.1"/>
    </source>
</evidence>
<feature type="transmembrane region" description="Helical" evidence="6">
    <location>
        <begin position="473"/>
        <end position="490"/>
    </location>
</feature>
<sequence>MTLLGNNWLLASFSATLISASYWPLMPSWPWLMLIVVAIFIIIVRKTCRYLLGVTIALLIAISAGNLMQWQVKTLFQAGENITINGAVDSPFKQISHGYEGVVSITAINNSHLVWTLRPKVRLSSPIPIGQGDQIVAHVTLKRVYGLLNEAGFDAERFAVSQGIVGRATIDDSRSWRLVSVKGGRQALIEKAQQLLVRSDHTGYLLGLSFGLRDDITDEQWQQLKQSGLIHLLSISGLHIGMAFGIGYWLGHWLRFGRLTLVWLPLAIGLSLSWSYAWLAGFTLPTQRAIVFVTLVALFSFTSGQVGRWTVLLLALAFCLAMSPFSALSTSLWLSFLAVSCVFLVVDLRESSSSWIGKMKSVFWIQGMLLLYLAPVTAYFFSGLSLAAWLYNFLVIPWFSLVVVPVIFVALVLTALDMMPVASMLWQLADLSLWPLTYAMPYAHLGWWGLSSFQVVLVALCALAVMLRHVIRWQLSAVLIILLSTSSLLIHPLSRTRIDVLDVGHGLAVLIEKDGKTLLYDTGKSWHGGSIAQQVIEPILLSRGSRSLDGVIISHQDDDHAGGLPYLQQNMRPQWVRSSHYLSDFPCVKGHNFEWQGLKMTVLWPPRQVTRAYNPHSCVIRMEDEENQFSFLMTGDIDALAEWILIREPEQLNSDVVLVPHHGSQTSSIEPFVNAVQAGVAIASLAKGNQWGMPQPKVVETYRRHRTQWFDTGELGQITLYVEQRNWRIVSRRDTFNAWYRQMLRNQVE</sequence>
<evidence type="ECO:0000256" key="5">
    <source>
        <dbReference type="ARBA" id="ARBA00023136"/>
    </source>
</evidence>
<proteinExistence type="predicted"/>
<keyword evidence="2" id="KW-1003">Cell membrane</keyword>
<feature type="transmembrane region" description="Helical" evidence="6">
    <location>
        <begin position="50"/>
        <end position="68"/>
    </location>
</feature>
<feature type="domain" description="Metallo-beta-lactamase" evidence="7">
    <location>
        <begin position="505"/>
        <end position="687"/>
    </location>
</feature>
<dbReference type="Gene3D" id="3.60.15.10">
    <property type="entry name" value="Ribonuclease Z/Hydroxyacylglutathione hydrolase-like"/>
    <property type="match status" value="1"/>
</dbReference>
<dbReference type="PANTHER" id="PTHR30619">
    <property type="entry name" value="DNA INTERNALIZATION/COMPETENCE PROTEIN COMEC/REC2"/>
    <property type="match status" value="1"/>
</dbReference>
<feature type="transmembrane region" description="Helical" evidence="6">
    <location>
        <begin position="332"/>
        <end position="348"/>
    </location>
</feature>
<organism evidence="8 9">
    <name type="scientific">Vibrio vulnificus</name>
    <dbReference type="NCBI Taxonomy" id="672"/>
    <lineage>
        <taxon>Bacteria</taxon>
        <taxon>Pseudomonadati</taxon>
        <taxon>Pseudomonadota</taxon>
        <taxon>Gammaproteobacteria</taxon>
        <taxon>Vibrionales</taxon>
        <taxon>Vibrionaceae</taxon>
        <taxon>Vibrio</taxon>
    </lineage>
</organism>
<evidence type="ECO:0000259" key="7">
    <source>
        <dbReference type="SMART" id="SM00849"/>
    </source>
</evidence>
<evidence type="ECO:0000256" key="6">
    <source>
        <dbReference type="SAM" id="Phobius"/>
    </source>
</evidence>
<dbReference type="NCBIfam" id="TIGR00361">
    <property type="entry name" value="ComEC_Rec2"/>
    <property type="match status" value="1"/>
</dbReference>
<keyword evidence="5 6" id="KW-0472">Membrane</keyword>
<dbReference type="RefSeq" id="WP_103200196.1">
    <property type="nucleotide sequence ID" value="NZ_PDGH01000077.1"/>
</dbReference>
<name>A0A2S3R3T7_VIBVL</name>
<protein>
    <submittedName>
        <fullName evidence="8">DNA internalization-related competence protein ComEC/Rec2</fullName>
    </submittedName>
</protein>
<dbReference type="InterPro" id="IPR036866">
    <property type="entry name" value="RibonucZ/Hydroxyglut_hydro"/>
</dbReference>
<dbReference type="Pfam" id="PF03772">
    <property type="entry name" value="Competence"/>
    <property type="match status" value="1"/>
</dbReference>
<dbReference type="InterPro" id="IPR004477">
    <property type="entry name" value="ComEC_N"/>
</dbReference>
<dbReference type="GO" id="GO:0030420">
    <property type="term" value="P:establishment of competence for transformation"/>
    <property type="evidence" value="ECO:0007669"/>
    <property type="project" value="InterPro"/>
</dbReference>
<accession>A0A2S3R3T7</accession>
<reference evidence="8 9" key="1">
    <citation type="journal article" date="2018" name="Front. Microbiol.">
        <title>Phylogeny of Vibrio vulnificus from the Analysis of the Core-Genome: Implications for Intra-Species Taxonomy.</title>
        <authorList>
            <person name="Roig F.J."/>
            <person name="Gonzalez-Candelas F."/>
            <person name="Sanjuan E."/>
            <person name="Fouz B."/>
            <person name="Feil E.J."/>
            <person name="Llorens C."/>
            <person name="Baker-Austin C."/>
            <person name="Oliver J.D."/>
            <person name="Danin-Poleg Y."/>
            <person name="Gibas C.J."/>
            <person name="Kashi Y."/>
            <person name="Gulig P.A."/>
            <person name="Morrison S.S."/>
            <person name="Amaro C."/>
        </authorList>
    </citation>
    <scope>NUCLEOTIDE SEQUENCE [LARGE SCALE GENOMIC DNA]</scope>
    <source>
        <strain evidence="8 9">CECT4608</strain>
    </source>
</reference>